<evidence type="ECO:0000313" key="8">
    <source>
        <dbReference type="EMBL" id="MBM7472884.1"/>
    </source>
</evidence>
<dbReference type="Gene3D" id="2.40.110.10">
    <property type="entry name" value="Butyryl-CoA Dehydrogenase, subunit A, domain 2"/>
    <property type="match status" value="1"/>
</dbReference>
<organism evidence="8 9">
    <name type="scientific">Subtercola frigoramans</name>
    <dbReference type="NCBI Taxonomy" id="120298"/>
    <lineage>
        <taxon>Bacteria</taxon>
        <taxon>Bacillati</taxon>
        <taxon>Actinomycetota</taxon>
        <taxon>Actinomycetes</taxon>
        <taxon>Micrococcales</taxon>
        <taxon>Microbacteriaceae</taxon>
        <taxon>Subtercola</taxon>
    </lineage>
</organism>
<dbReference type="Pfam" id="PF12806">
    <property type="entry name" value="Acyl-CoA_dh_C"/>
    <property type="match status" value="1"/>
</dbReference>
<dbReference type="EC" id="1.3.8.1" evidence="8"/>
<dbReference type="Gene3D" id="1.10.540.10">
    <property type="entry name" value="Acyl-CoA dehydrogenase/oxidase, N-terminal domain"/>
    <property type="match status" value="1"/>
</dbReference>
<dbReference type="InterPro" id="IPR037069">
    <property type="entry name" value="AcylCoA_DH/ox_N_sf"/>
</dbReference>
<evidence type="ECO:0000256" key="2">
    <source>
        <dbReference type="ARBA" id="ARBA00009347"/>
    </source>
</evidence>
<dbReference type="Gene3D" id="1.20.140.10">
    <property type="entry name" value="Butyryl-CoA Dehydrogenase, subunit A, domain 3"/>
    <property type="match status" value="1"/>
</dbReference>
<keyword evidence="3" id="KW-0285">Flavoprotein</keyword>
<evidence type="ECO:0000313" key="9">
    <source>
        <dbReference type="Proteomes" id="UP000776164"/>
    </source>
</evidence>
<evidence type="ECO:0000256" key="1">
    <source>
        <dbReference type="ARBA" id="ARBA00001974"/>
    </source>
</evidence>
<comment type="similarity">
    <text evidence="2">Belongs to the acyl-CoA dehydrogenase family.</text>
</comment>
<keyword evidence="4" id="KW-0274">FAD</keyword>
<comment type="cofactor">
    <cofactor evidence="1">
        <name>FAD</name>
        <dbReference type="ChEBI" id="CHEBI:57692"/>
    </cofactor>
</comment>
<feature type="domain" description="Acyl-CoA dehydrogenase/oxidase N-terminal" evidence="6">
    <location>
        <begin position="42"/>
        <end position="152"/>
    </location>
</feature>
<dbReference type="InterPro" id="IPR046373">
    <property type="entry name" value="Acyl-CoA_Oxase/DH_mid-dom_sf"/>
</dbReference>
<dbReference type="InterPro" id="IPR009100">
    <property type="entry name" value="AcylCoA_DH/oxidase_NM_dom_sf"/>
</dbReference>
<sequence>MAGSVIQQKLLPTLDFFLFEWLALDTLLERERFSDHSGETCRELLAAASEVAAEVFEPANRISDREEPSIDGDGEVVLPESTHQAWHAYRSLGIMGASHDDEHGGLQLPRLVDMAARVVFSASGPNVAPILLTESNAALILQHGSDEQRRVFALPQLEARWSGTMAMSESQAGSSLADILTRATPDGEGFELDPLGPRYRIIGDKMWISAAEHTLTENIVHLVLAKIPQPDGMVSADTAALSLFIVPKFMVGPSTELLEHNDVRLIGLNHKLGNRGIPNTALSFGGTAQNPRGAVGYLVGEPGQGLAQMFHMMNAARTEIGLLAASIGFAGFAVSLDYAKWRRQGRLRGVTSAEQVPIIEHADVKRMLLAQKSYAEGGIALSLYVAKLLDDQQTGSAEAASSAGALLDILTPVLKSWPSEWCLEGNSLAIQVMGGVGYTRDFPVEQYWRDQRLNMIHEGTHGVQAMDLLGRKVRQNGGQSLAELGAKIARTVLAGNEADFENESDALASAWESVVRAANHAWESGDPRDALANATPFLQGFGHVVIAWIHLDLAIAARSSSHSESAGRLAATNYFFTYELPKVNAWLNVVENREKLCRDVDGWSL</sequence>
<dbReference type="InterPro" id="IPR036250">
    <property type="entry name" value="AcylCo_DH-like_C"/>
</dbReference>
<feature type="domain" description="Acetyl-CoA dehydrogenase-like C-terminal" evidence="7">
    <location>
        <begin position="489"/>
        <end position="599"/>
    </location>
</feature>
<evidence type="ECO:0000256" key="4">
    <source>
        <dbReference type="ARBA" id="ARBA00022827"/>
    </source>
</evidence>
<dbReference type="Pfam" id="PF00441">
    <property type="entry name" value="Acyl-CoA_dh_1"/>
    <property type="match status" value="1"/>
</dbReference>
<dbReference type="GO" id="GO:0016937">
    <property type="term" value="F:short-chain fatty acyl-CoA dehydrogenase activity"/>
    <property type="evidence" value="ECO:0007669"/>
    <property type="project" value="UniProtKB-EC"/>
</dbReference>
<proteinExistence type="inferred from homology"/>
<feature type="domain" description="Acyl-CoA dehydrogenase/oxidase C-terminal" evidence="5">
    <location>
        <begin position="303"/>
        <end position="468"/>
    </location>
</feature>
<accession>A0ABS2L792</accession>
<evidence type="ECO:0000256" key="3">
    <source>
        <dbReference type="ARBA" id="ARBA00022630"/>
    </source>
</evidence>
<keyword evidence="9" id="KW-1185">Reference proteome</keyword>
<dbReference type="RefSeq" id="WP_205109953.1">
    <property type="nucleotide sequence ID" value="NZ_BAAAHT010000015.1"/>
</dbReference>
<protein>
    <submittedName>
        <fullName evidence="8">Butyryl-CoA dehydrogenase</fullName>
        <ecNumber evidence="8">1.3.8.1</ecNumber>
    </submittedName>
</protein>
<dbReference type="InterPro" id="IPR013786">
    <property type="entry name" value="AcylCoA_DH/ox_N"/>
</dbReference>
<dbReference type="InterPro" id="IPR025878">
    <property type="entry name" value="Acyl-CoA_dh-like_C_dom"/>
</dbReference>
<dbReference type="PANTHER" id="PTHR42803:SF3">
    <property type="entry name" value="ACYL-COA DEHYDROGENASE-RELATED"/>
    <property type="match status" value="1"/>
</dbReference>
<reference evidence="8 9" key="1">
    <citation type="submission" date="2021-01" db="EMBL/GenBank/DDBJ databases">
        <title>Sequencing the genomes of 1000 actinobacteria strains.</title>
        <authorList>
            <person name="Klenk H.-P."/>
        </authorList>
    </citation>
    <scope>NUCLEOTIDE SEQUENCE [LARGE SCALE GENOMIC DNA]</scope>
    <source>
        <strain evidence="8 9">DSM 13057</strain>
    </source>
</reference>
<dbReference type="PANTHER" id="PTHR42803">
    <property type="entry name" value="ACYL-COA DEHYDROGENASE"/>
    <property type="match status" value="1"/>
</dbReference>
<gene>
    <name evidence="8" type="ORF">JOE66_002518</name>
</gene>
<evidence type="ECO:0000259" key="6">
    <source>
        <dbReference type="Pfam" id="PF02771"/>
    </source>
</evidence>
<dbReference type="InterPro" id="IPR052166">
    <property type="entry name" value="Diverse_Acyl-CoA_DH"/>
</dbReference>
<dbReference type="EMBL" id="JAFBBU010000001">
    <property type="protein sequence ID" value="MBM7472884.1"/>
    <property type="molecule type" value="Genomic_DNA"/>
</dbReference>
<name>A0ABS2L792_9MICO</name>
<keyword evidence="8" id="KW-0560">Oxidoreductase</keyword>
<dbReference type="Pfam" id="PF02771">
    <property type="entry name" value="Acyl-CoA_dh_N"/>
    <property type="match status" value="1"/>
</dbReference>
<dbReference type="Proteomes" id="UP000776164">
    <property type="component" value="Unassembled WGS sequence"/>
</dbReference>
<evidence type="ECO:0000259" key="5">
    <source>
        <dbReference type="Pfam" id="PF00441"/>
    </source>
</evidence>
<dbReference type="InterPro" id="IPR009075">
    <property type="entry name" value="AcylCo_DH/oxidase_C"/>
</dbReference>
<dbReference type="SUPFAM" id="SSF56645">
    <property type="entry name" value="Acyl-CoA dehydrogenase NM domain-like"/>
    <property type="match status" value="1"/>
</dbReference>
<comment type="caution">
    <text evidence="8">The sequence shown here is derived from an EMBL/GenBank/DDBJ whole genome shotgun (WGS) entry which is preliminary data.</text>
</comment>
<evidence type="ECO:0000259" key="7">
    <source>
        <dbReference type="Pfam" id="PF12806"/>
    </source>
</evidence>
<dbReference type="SUPFAM" id="SSF47203">
    <property type="entry name" value="Acyl-CoA dehydrogenase C-terminal domain-like"/>
    <property type="match status" value="1"/>
</dbReference>